<feature type="domain" description="Fe2OG dioxygenase" evidence="1">
    <location>
        <begin position="78"/>
        <end position="175"/>
    </location>
</feature>
<dbReference type="SUPFAM" id="SSF51197">
    <property type="entry name" value="Clavaminate synthase-like"/>
    <property type="match status" value="1"/>
</dbReference>
<keyword evidence="2" id="KW-0560">Oxidoreductase</keyword>
<sequence length="178" mass="20220">MNQNIPIGISVFEARGGFYENLFSKTKSEVEWDCRIRSRKTASFGMPYDYSGLAYSTLDFPSFIDKVIEDILPIVGYRPNNCLINFYDSGASAMGFHSDRTDILAPLTGITILSLGDSRTMRFKNKNTGEIIDFIMKPNSFLHMSAELQHDWLHAILADPKNTNQRISITFRRLIAHS</sequence>
<gene>
    <name evidence="2" type="ORF">DF947_01465</name>
</gene>
<dbReference type="EMBL" id="QGNY01000001">
    <property type="protein sequence ID" value="PWS33322.1"/>
    <property type="molecule type" value="Genomic_DNA"/>
</dbReference>
<dbReference type="GO" id="GO:0051213">
    <property type="term" value="F:dioxygenase activity"/>
    <property type="evidence" value="ECO:0007669"/>
    <property type="project" value="UniProtKB-KW"/>
</dbReference>
<dbReference type="Pfam" id="PF13532">
    <property type="entry name" value="2OG-FeII_Oxy_2"/>
    <property type="match status" value="1"/>
</dbReference>
<dbReference type="Gene3D" id="2.60.120.590">
    <property type="entry name" value="Alpha-ketoglutarate-dependent dioxygenase AlkB-like"/>
    <property type="match status" value="1"/>
</dbReference>
<dbReference type="InterPro" id="IPR037151">
    <property type="entry name" value="AlkB-like_sf"/>
</dbReference>
<dbReference type="RefSeq" id="WP_109927909.1">
    <property type="nucleotide sequence ID" value="NZ_QGNY01000001.1"/>
</dbReference>
<dbReference type="Proteomes" id="UP000245391">
    <property type="component" value="Unassembled WGS sequence"/>
</dbReference>
<reference evidence="3" key="1">
    <citation type="submission" date="2018-05" db="EMBL/GenBank/DDBJ databases">
        <title>Pedobacter paludis sp. nov., isolated from wetland soil.</title>
        <authorList>
            <person name="Zhang Y."/>
        </authorList>
    </citation>
    <scope>NUCLEOTIDE SEQUENCE [LARGE SCALE GENOMIC DNA]</scope>
    <source>
        <strain evidence="3">R-8</strain>
    </source>
</reference>
<evidence type="ECO:0000313" key="2">
    <source>
        <dbReference type="EMBL" id="PWS33322.1"/>
    </source>
</evidence>
<dbReference type="InterPro" id="IPR027450">
    <property type="entry name" value="AlkB-like"/>
</dbReference>
<evidence type="ECO:0000313" key="3">
    <source>
        <dbReference type="Proteomes" id="UP000245391"/>
    </source>
</evidence>
<comment type="caution">
    <text evidence="2">The sequence shown here is derived from an EMBL/GenBank/DDBJ whole genome shotgun (WGS) entry which is preliminary data.</text>
</comment>
<dbReference type="OrthoDB" id="190276at2"/>
<accession>A0A317F432</accession>
<name>A0A317F432_9SPHI</name>
<organism evidence="2 3">
    <name type="scientific">Pedobacter paludis</name>
    <dbReference type="NCBI Taxonomy" id="2203212"/>
    <lineage>
        <taxon>Bacteria</taxon>
        <taxon>Pseudomonadati</taxon>
        <taxon>Bacteroidota</taxon>
        <taxon>Sphingobacteriia</taxon>
        <taxon>Sphingobacteriales</taxon>
        <taxon>Sphingobacteriaceae</taxon>
        <taxon>Pedobacter</taxon>
    </lineage>
</organism>
<dbReference type="InterPro" id="IPR032854">
    <property type="entry name" value="ALKBH3"/>
</dbReference>
<dbReference type="AlphaFoldDB" id="A0A317F432"/>
<dbReference type="GO" id="GO:0006307">
    <property type="term" value="P:DNA alkylation repair"/>
    <property type="evidence" value="ECO:0007669"/>
    <property type="project" value="InterPro"/>
</dbReference>
<keyword evidence="2" id="KW-0223">Dioxygenase</keyword>
<dbReference type="PROSITE" id="PS51471">
    <property type="entry name" value="FE2OG_OXY"/>
    <property type="match status" value="1"/>
</dbReference>
<protein>
    <submittedName>
        <fullName evidence="2">Alpha-ketoglutarate-dependent dioxygenase AlkB</fullName>
    </submittedName>
</protein>
<keyword evidence="3" id="KW-1185">Reference proteome</keyword>
<proteinExistence type="predicted"/>
<dbReference type="PANTHER" id="PTHR31212:SF4">
    <property type="entry name" value="ALPHA-KETOGLUTARATE-DEPENDENT DIOXYGENASE ALKB HOMOLOG 3"/>
    <property type="match status" value="1"/>
</dbReference>
<evidence type="ECO:0000259" key="1">
    <source>
        <dbReference type="PROSITE" id="PS51471"/>
    </source>
</evidence>
<dbReference type="PANTHER" id="PTHR31212">
    <property type="entry name" value="ALPHA-KETOGLUTARATE-DEPENDENT DIOXYGENASE ALKB HOMOLOG 3"/>
    <property type="match status" value="1"/>
</dbReference>
<dbReference type="InterPro" id="IPR005123">
    <property type="entry name" value="Oxoglu/Fe-dep_dioxygenase_dom"/>
</dbReference>